<reference evidence="1 2" key="1">
    <citation type="submission" date="2021-07" db="EMBL/GenBank/DDBJ databases">
        <authorList>
            <consortium name="Genoscope - CEA"/>
            <person name="William W."/>
        </authorList>
    </citation>
    <scope>NUCLEOTIDE SEQUENCE [LARGE SCALE GENOMIC DNA]</scope>
</reference>
<dbReference type="Proteomes" id="UP000694005">
    <property type="component" value="Chromosome A04"/>
</dbReference>
<name>A0A8D9HX64_BRACM</name>
<organism evidence="1 2">
    <name type="scientific">Brassica campestris</name>
    <name type="common">Field mustard</name>
    <dbReference type="NCBI Taxonomy" id="3711"/>
    <lineage>
        <taxon>Eukaryota</taxon>
        <taxon>Viridiplantae</taxon>
        <taxon>Streptophyta</taxon>
        <taxon>Embryophyta</taxon>
        <taxon>Tracheophyta</taxon>
        <taxon>Spermatophyta</taxon>
        <taxon>Magnoliopsida</taxon>
        <taxon>eudicotyledons</taxon>
        <taxon>Gunneridae</taxon>
        <taxon>Pentapetalae</taxon>
        <taxon>rosids</taxon>
        <taxon>malvids</taxon>
        <taxon>Brassicales</taxon>
        <taxon>Brassicaceae</taxon>
        <taxon>Brassiceae</taxon>
        <taxon>Brassica</taxon>
    </lineage>
</organism>
<gene>
    <name evidence="1" type="ORF">BRAPAZ1V2_A04P18750.2</name>
</gene>
<evidence type="ECO:0000313" key="2">
    <source>
        <dbReference type="Proteomes" id="UP000694005"/>
    </source>
</evidence>
<sequence length="44" mass="4619">MVCSAVVVSAIVVVCFALCLVATAVAVKLNGEEVFSGSFDQVRW</sequence>
<protein>
    <submittedName>
        <fullName evidence="1">Uncharacterized protein</fullName>
    </submittedName>
</protein>
<accession>A0A8D9HX64</accession>
<evidence type="ECO:0000313" key="1">
    <source>
        <dbReference type="EMBL" id="CAG7906974.1"/>
    </source>
</evidence>
<dbReference type="Gramene" id="A04p18750.2_BraZ1">
    <property type="protein sequence ID" value="A04p18750.2_BraZ1.CDS"/>
    <property type="gene ID" value="A04g18750.2_BraZ1"/>
</dbReference>
<dbReference type="EMBL" id="LS974620">
    <property type="protein sequence ID" value="CAG7906974.1"/>
    <property type="molecule type" value="Genomic_DNA"/>
</dbReference>
<dbReference type="AlphaFoldDB" id="A0A8D9HX64"/>
<proteinExistence type="predicted"/>